<evidence type="ECO:0000256" key="1">
    <source>
        <dbReference type="ARBA" id="ARBA00006484"/>
    </source>
</evidence>
<dbReference type="Proteomes" id="UP000503018">
    <property type="component" value="Chromosome"/>
</dbReference>
<dbReference type="FunFam" id="3.40.50.720:FF:000084">
    <property type="entry name" value="Short-chain dehydrogenase reductase"/>
    <property type="match status" value="1"/>
</dbReference>
<reference evidence="3 4" key="1">
    <citation type="submission" date="2020-01" db="EMBL/GenBank/DDBJ databases">
        <title>Sphingomonas sp. strain CSW-10.</title>
        <authorList>
            <person name="Chen W.-M."/>
        </authorList>
    </citation>
    <scope>NUCLEOTIDE SEQUENCE [LARGE SCALE GENOMIC DNA]</scope>
    <source>
        <strain evidence="3 4">CSW-10</strain>
    </source>
</reference>
<evidence type="ECO:0000313" key="3">
    <source>
        <dbReference type="EMBL" id="QJQ33448.1"/>
    </source>
</evidence>
<dbReference type="Pfam" id="PF13561">
    <property type="entry name" value="adh_short_C2"/>
    <property type="match status" value="1"/>
</dbReference>
<gene>
    <name evidence="3" type="ORF">GV829_00040</name>
</gene>
<proteinExistence type="inferred from homology"/>
<dbReference type="InterPro" id="IPR036291">
    <property type="entry name" value="NAD(P)-bd_dom_sf"/>
</dbReference>
<accession>A0A6M4AWC9</accession>
<dbReference type="InterPro" id="IPR002347">
    <property type="entry name" value="SDR_fam"/>
</dbReference>
<dbReference type="NCBIfam" id="NF005559">
    <property type="entry name" value="PRK07231.1"/>
    <property type="match status" value="1"/>
</dbReference>
<keyword evidence="2" id="KW-0560">Oxidoreductase</keyword>
<dbReference type="AlphaFoldDB" id="A0A6M4AWC9"/>
<comment type="similarity">
    <text evidence="1">Belongs to the short-chain dehydrogenases/reductases (SDR) family.</text>
</comment>
<dbReference type="PANTHER" id="PTHR42760">
    <property type="entry name" value="SHORT-CHAIN DEHYDROGENASES/REDUCTASES FAMILY MEMBER"/>
    <property type="match status" value="1"/>
</dbReference>
<dbReference type="PROSITE" id="PS00061">
    <property type="entry name" value="ADH_SHORT"/>
    <property type="match status" value="1"/>
</dbReference>
<evidence type="ECO:0000313" key="4">
    <source>
        <dbReference type="Proteomes" id="UP000503018"/>
    </source>
</evidence>
<dbReference type="PRINTS" id="PR00080">
    <property type="entry name" value="SDRFAMILY"/>
</dbReference>
<evidence type="ECO:0000256" key="2">
    <source>
        <dbReference type="ARBA" id="ARBA00023002"/>
    </source>
</evidence>
<dbReference type="Gene3D" id="3.40.50.720">
    <property type="entry name" value="NAD(P)-binding Rossmann-like Domain"/>
    <property type="match status" value="1"/>
</dbReference>
<dbReference type="EMBL" id="CP053015">
    <property type="protein sequence ID" value="QJQ33448.1"/>
    <property type="molecule type" value="Genomic_DNA"/>
</dbReference>
<name>A0A6M4AWC9_9SPHN</name>
<organism evidence="3 4">
    <name type="scientific">Sphingomonas lacunae</name>
    <dbReference type="NCBI Taxonomy" id="2698828"/>
    <lineage>
        <taxon>Bacteria</taxon>
        <taxon>Pseudomonadati</taxon>
        <taxon>Pseudomonadota</taxon>
        <taxon>Alphaproteobacteria</taxon>
        <taxon>Sphingomonadales</taxon>
        <taxon>Sphingomonadaceae</taxon>
        <taxon>Sphingomonas</taxon>
    </lineage>
</organism>
<dbReference type="PANTHER" id="PTHR42760:SF133">
    <property type="entry name" value="3-OXOACYL-[ACYL-CARRIER-PROTEIN] REDUCTASE"/>
    <property type="match status" value="1"/>
</dbReference>
<dbReference type="InterPro" id="IPR020904">
    <property type="entry name" value="Sc_DH/Rdtase_CS"/>
</dbReference>
<sequence>MSELNGRVALVTGASRGLGAAAARALAAEGARVIVTDIADASAVADEIGGIALTHDVTSEEDWARVIGVAKEEAGGLDILVNNAGLFIMRPLLETTLDDWRRLHAVNCEGVFLGCRAAVPLMAERAQQWPGGASIINLSSVAGLRGSPGVSCYNSTKGAVRLFTKGIALELAASRIRVNSIHPGVIDTDMGTDLIHQFSGVWGVGNNEGRDQVAGLHPLGRLGAPVDIANAVAFLASDRSAFMTGSEVVVDGGMTAR</sequence>
<protein>
    <submittedName>
        <fullName evidence="3">SDR family oxidoreductase</fullName>
    </submittedName>
</protein>
<keyword evidence="4" id="KW-1185">Reference proteome</keyword>
<dbReference type="PRINTS" id="PR00081">
    <property type="entry name" value="GDHRDH"/>
</dbReference>
<dbReference type="SUPFAM" id="SSF51735">
    <property type="entry name" value="NAD(P)-binding Rossmann-fold domains"/>
    <property type="match status" value="1"/>
</dbReference>
<dbReference type="KEGG" id="slan:GV829_00040"/>
<dbReference type="GO" id="GO:0016616">
    <property type="term" value="F:oxidoreductase activity, acting on the CH-OH group of donors, NAD or NADP as acceptor"/>
    <property type="evidence" value="ECO:0007669"/>
    <property type="project" value="TreeGrafter"/>
</dbReference>